<dbReference type="EMBL" id="JABZGF010000014">
    <property type="protein sequence ID" value="MBF0965817.1"/>
    <property type="molecule type" value="Genomic_DNA"/>
</dbReference>
<accession>A0A929WV28</accession>
<dbReference type="RefSeq" id="WP_314975808.1">
    <property type="nucleotide sequence ID" value="NZ_CAUTSL010000072.1"/>
</dbReference>
<dbReference type="AlphaFoldDB" id="A0A929WV28"/>
<evidence type="ECO:0000313" key="1">
    <source>
        <dbReference type="EMBL" id="MBF0965817.1"/>
    </source>
</evidence>
<reference evidence="1" key="1">
    <citation type="submission" date="2020-04" db="EMBL/GenBank/DDBJ databases">
        <title>Deep metagenomics examines the oral microbiome during advanced dental caries in children, revealing novel taxa and co-occurrences with host molecules.</title>
        <authorList>
            <person name="Baker J.L."/>
            <person name="Morton J.T."/>
            <person name="Dinis M."/>
            <person name="Alvarez R."/>
            <person name="Tran N.C."/>
            <person name="Knight R."/>
            <person name="Edlund A."/>
        </authorList>
    </citation>
    <scope>NUCLEOTIDE SEQUENCE</scope>
    <source>
        <strain evidence="1">JCVI_30_bin.13</strain>
    </source>
</reference>
<name>A0A929WV28_9ACTO</name>
<organism evidence="1 2">
    <name type="scientific">Actinomyces bouchesdurhonensis</name>
    <dbReference type="NCBI Taxonomy" id="1852361"/>
    <lineage>
        <taxon>Bacteria</taxon>
        <taxon>Bacillati</taxon>
        <taxon>Actinomycetota</taxon>
        <taxon>Actinomycetes</taxon>
        <taxon>Actinomycetales</taxon>
        <taxon>Actinomycetaceae</taxon>
        <taxon>Actinomyces</taxon>
    </lineage>
</organism>
<dbReference type="InterPro" id="IPR029058">
    <property type="entry name" value="AB_hydrolase_fold"/>
</dbReference>
<sequence>MTTIIDYVRSARTPLRSDLSPADALTLATLTYANFHALAGPRSTRGCRLREVAQASSISALYDHAMVTERNCALLRSLLCAVGASPRFRDIRVRDAVTRIGVQPLAQFGAVTFVDEAGATYVVFRGTDGTAVGWAEDAQFGLDFPTIAQLWAARYLRYAADRAPGPVTVIGHSKGGNLALYAAAATRVPTLAHVFSFDPVGFPESVIDDGFFSGIAPLTSVFTPAESWVSPLFPLPTGASIIASLWRGPLSHNPYSWLIDGSELLCDTRNPSRSGAALGGLVDLLLRVRPIRFARDR</sequence>
<dbReference type="Proteomes" id="UP000759246">
    <property type="component" value="Unassembled WGS sequence"/>
</dbReference>
<dbReference type="SUPFAM" id="SSF53474">
    <property type="entry name" value="alpha/beta-Hydrolases"/>
    <property type="match status" value="1"/>
</dbReference>
<dbReference type="Gene3D" id="3.40.50.1820">
    <property type="entry name" value="alpha/beta hydrolase"/>
    <property type="match status" value="1"/>
</dbReference>
<evidence type="ECO:0000313" key="2">
    <source>
        <dbReference type="Proteomes" id="UP000759246"/>
    </source>
</evidence>
<comment type="caution">
    <text evidence="1">The sequence shown here is derived from an EMBL/GenBank/DDBJ whole genome shotgun (WGS) entry which is preliminary data.</text>
</comment>
<protein>
    <submittedName>
        <fullName evidence="1">DUF2974 domain-containing protein</fullName>
    </submittedName>
</protein>
<gene>
    <name evidence="1" type="ORF">HXK09_01370</name>
</gene>
<dbReference type="Pfam" id="PF11187">
    <property type="entry name" value="Mbeg1-like"/>
    <property type="match status" value="1"/>
</dbReference>
<dbReference type="InterPro" id="IPR024499">
    <property type="entry name" value="Mbeg1-like"/>
</dbReference>
<proteinExistence type="predicted"/>